<dbReference type="Proteomes" id="UP000268033">
    <property type="component" value="Unassembled WGS sequence"/>
</dbReference>
<dbReference type="RefSeq" id="WP_123422516.1">
    <property type="nucleotide sequence ID" value="NZ_JBLXAC010000018.1"/>
</dbReference>
<keyword evidence="1" id="KW-0472">Membrane</keyword>
<organism evidence="2 3">
    <name type="scientific">Gallaecimonas pentaromativorans</name>
    <dbReference type="NCBI Taxonomy" id="584787"/>
    <lineage>
        <taxon>Bacteria</taxon>
        <taxon>Pseudomonadati</taxon>
        <taxon>Pseudomonadota</taxon>
        <taxon>Gammaproteobacteria</taxon>
        <taxon>Enterobacterales</taxon>
        <taxon>Gallaecimonadaceae</taxon>
        <taxon>Gallaecimonas</taxon>
    </lineage>
</organism>
<evidence type="ECO:0000313" key="3">
    <source>
        <dbReference type="Proteomes" id="UP000268033"/>
    </source>
</evidence>
<feature type="transmembrane region" description="Helical" evidence="1">
    <location>
        <begin position="83"/>
        <end position="108"/>
    </location>
</feature>
<feature type="transmembrane region" description="Helical" evidence="1">
    <location>
        <begin position="48"/>
        <end position="71"/>
    </location>
</feature>
<name>A0A3N1NQJ2_9GAMM</name>
<keyword evidence="3" id="KW-1185">Reference proteome</keyword>
<proteinExistence type="predicted"/>
<sequence>MEPQRHSRLAVAAFVSSLVGVLTLVGTFAASAYIGSHHPQLVNQQSPVMMVLGLLMLVALLLGLLALGLAIAGLVKAGHKKGLALAGLVLALLLIGGFATLILLGLAAA</sequence>
<dbReference type="EMBL" id="RJUL01000011">
    <property type="protein sequence ID" value="ROQ22034.1"/>
    <property type="molecule type" value="Genomic_DNA"/>
</dbReference>
<reference evidence="2 3" key="1">
    <citation type="submission" date="2018-11" db="EMBL/GenBank/DDBJ databases">
        <title>Genomic Encyclopedia of Type Strains, Phase IV (KMG-IV): sequencing the most valuable type-strain genomes for metagenomic binning, comparative biology and taxonomic classification.</title>
        <authorList>
            <person name="Goeker M."/>
        </authorList>
    </citation>
    <scope>NUCLEOTIDE SEQUENCE [LARGE SCALE GENOMIC DNA]</scope>
    <source>
        <strain evidence="2 3">DSM 21945</strain>
    </source>
</reference>
<keyword evidence="1" id="KW-1133">Transmembrane helix</keyword>
<keyword evidence="1" id="KW-0812">Transmembrane</keyword>
<evidence type="ECO:0000256" key="1">
    <source>
        <dbReference type="SAM" id="Phobius"/>
    </source>
</evidence>
<gene>
    <name evidence="2" type="ORF">EDC28_111136</name>
</gene>
<protein>
    <recommendedName>
        <fullName evidence="4">DUF4064 domain-containing protein</fullName>
    </recommendedName>
</protein>
<evidence type="ECO:0000313" key="2">
    <source>
        <dbReference type="EMBL" id="ROQ22034.1"/>
    </source>
</evidence>
<accession>A0A3N1NQJ2</accession>
<evidence type="ECO:0008006" key="4">
    <source>
        <dbReference type="Google" id="ProtNLM"/>
    </source>
</evidence>
<dbReference type="STRING" id="584787.GCA_001247655_03377"/>
<dbReference type="AlphaFoldDB" id="A0A3N1NQJ2"/>
<comment type="caution">
    <text evidence="2">The sequence shown here is derived from an EMBL/GenBank/DDBJ whole genome shotgun (WGS) entry which is preliminary data.</text>
</comment>